<feature type="transmembrane region" description="Helical" evidence="1">
    <location>
        <begin position="214"/>
        <end position="234"/>
    </location>
</feature>
<protein>
    <submittedName>
        <fullName evidence="2">Uncharacterized protein</fullName>
    </submittedName>
</protein>
<dbReference type="Proteomes" id="UP000093186">
    <property type="component" value="Unassembled WGS sequence"/>
</dbReference>
<dbReference type="STRING" id="447689.BA195_01245"/>
<evidence type="ECO:0000313" key="2">
    <source>
        <dbReference type="EMBL" id="OCK43358.1"/>
    </source>
</evidence>
<feature type="transmembrane region" description="Helical" evidence="1">
    <location>
        <begin position="173"/>
        <end position="194"/>
    </location>
</feature>
<proteinExistence type="predicted"/>
<keyword evidence="1" id="KW-0472">Membrane</keyword>
<feature type="transmembrane region" description="Helical" evidence="1">
    <location>
        <begin position="92"/>
        <end position="111"/>
    </location>
</feature>
<name>A0A1B9Y0L3_9FLAO</name>
<evidence type="ECO:0000313" key="3">
    <source>
        <dbReference type="Proteomes" id="UP000093186"/>
    </source>
</evidence>
<organism evidence="2 3">
    <name type="scientific">Tenacibaculum soleae</name>
    <dbReference type="NCBI Taxonomy" id="447689"/>
    <lineage>
        <taxon>Bacteria</taxon>
        <taxon>Pseudomonadati</taxon>
        <taxon>Bacteroidota</taxon>
        <taxon>Flavobacteriia</taxon>
        <taxon>Flavobacteriales</taxon>
        <taxon>Flavobacteriaceae</taxon>
        <taxon>Tenacibaculum</taxon>
    </lineage>
</organism>
<evidence type="ECO:0000256" key="1">
    <source>
        <dbReference type="SAM" id="Phobius"/>
    </source>
</evidence>
<dbReference type="EMBL" id="MAKX01000001">
    <property type="protein sequence ID" value="OCK43358.1"/>
    <property type="molecule type" value="Genomic_DNA"/>
</dbReference>
<accession>A0A1B9Y0L3</accession>
<dbReference type="RefSeq" id="WP_068701633.1">
    <property type="nucleotide sequence ID" value="NZ_MAKX01000001.1"/>
</dbReference>
<dbReference type="OrthoDB" id="1184722at2"/>
<gene>
    <name evidence="2" type="ORF">BA195_01245</name>
</gene>
<keyword evidence="1" id="KW-0812">Transmembrane</keyword>
<dbReference type="AlphaFoldDB" id="A0A1B9Y0L3"/>
<sequence length="319" mass="36644">MNKIALKSSWLFLLIPLGIIFFVVVPELEKKYDRYNNNQITLQKDIYRLDSLRQEKKLSSKGKHLLKKLEITVPVHKKVYGNEQFLFYKTGGMLLVLAFMGIGMVLTSYISNRKKTSPKNKQIDFVFDDPTNDVIGQQISWDALENSASNFASEVYKKTAQGYKITSSSFTKIFAWSFFLIGLNYVVISFYEYYHIYDIPLTFMKGGKLFFTSGGPFLLIGLVLLFMFSPKVFIHTRKRKIIIGGEILQFQQVYALQVLQKFSSGSGSSGGYFSYELNLITNKGIRYNLLNHGDKMYILSDMMKISKLLKVPVWNNGVM</sequence>
<reference evidence="2 3" key="1">
    <citation type="submission" date="2016-06" db="EMBL/GenBank/DDBJ databases">
        <title>Draft Genome Sequence of Tenacibaculum soleae UCD-KL19.</title>
        <authorList>
            <person name="Eisen J.A."/>
            <person name="Coil D.A."/>
            <person name="Lujan K.M."/>
        </authorList>
    </citation>
    <scope>NUCLEOTIDE SEQUENCE [LARGE SCALE GENOMIC DNA]</scope>
    <source>
        <strain evidence="2 3">UCD-KL19</strain>
    </source>
</reference>
<feature type="transmembrane region" description="Helical" evidence="1">
    <location>
        <begin position="9"/>
        <end position="28"/>
    </location>
</feature>
<comment type="caution">
    <text evidence="2">The sequence shown here is derived from an EMBL/GenBank/DDBJ whole genome shotgun (WGS) entry which is preliminary data.</text>
</comment>
<keyword evidence="3" id="KW-1185">Reference proteome</keyword>
<keyword evidence="1" id="KW-1133">Transmembrane helix</keyword>